<name>M2QWP9_CERS8</name>
<dbReference type="OrthoDB" id="42919at2759"/>
<evidence type="ECO:0000259" key="2">
    <source>
        <dbReference type="PROSITE" id="PS51502"/>
    </source>
</evidence>
<dbReference type="SUPFAM" id="SSF54909">
    <property type="entry name" value="Dimeric alpha+beta barrel"/>
    <property type="match status" value="1"/>
</dbReference>
<reference evidence="3 4" key="1">
    <citation type="journal article" date="2012" name="Proc. Natl. Acad. Sci. U.S.A.">
        <title>Comparative genomics of Ceriporiopsis subvermispora and Phanerochaete chrysosporium provide insight into selective ligninolysis.</title>
        <authorList>
            <person name="Fernandez-Fueyo E."/>
            <person name="Ruiz-Duenas F.J."/>
            <person name="Ferreira P."/>
            <person name="Floudas D."/>
            <person name="Hibbett D.S."/>
            <person name="Canessa P."/>
            <person name="Larrondo L.F."/>
            <person name="James T.Y."/>
            <person name="Seelenfreund D."/>
            <person name="Lobos S."/>
            <person name="Polanco R."/>
            <person name="Tello M."/>
            <person name="Honda Y."/>
            <person name="Watanabe T."/>
            <person name="Watanabe T."/>
            <person name="Ryu J.S."/>
            <person name="Kubicek C.P."/>
            <person name="Schmoll M."/>
            <person name="Gaskell J."/>
            <person name="Hammel K.E."/>
            <person name="St John F.J."/>
            <person name="Vanden Wymelenberg A."/>
            <person name="Sabat G."/>
            <person name="Splinter BonDurant S."/>
            <person name="Syed K."/>
            <person name="Yadav J.S."/>
            <person name="Doddapaneni H."/>
            <person name="Subramanian V."/>
            <person name="Lavin J.L."/>
            <person name="Oguiza J.A."/>
            <person name="Perez G."/>
            <person name="Pisabarro A.G."/>
            <person name="Ramirez L."/>
            <person name="Santoyo F."/>
            <person name="Master E."/>
            <person name="Coutinho P.M."/>
            <person name="Henrissat B."/>
            <person name="Lombard V."/>
            <person name="Magnuson J.K."/>
            <person name="Kuees U."/>
            <person name="Hori C."/>
            <person name="Igarashi K."/>
            <person name="Samejima M."/>
            <person name="Held B.W."/>
            <person name="Barry K.W."/>
            <person name="LaButti K.M."/>
            <person name="Lapidus A."/>
            <person name="Lindquist E.A."/>
            <person name="Lucas S.M."/>
            <person name="Riley R."/>
            <person name="Salamov A.A."/>
            <person name="Hoffmeister D."/>
            <person name="Schwenk D."/>
            <person name="Hadar Y."/>
            <person name="Yarden O."/>
            <person name="de Vries R.P."/>
            <person name="Wiebenga A."/>
            <person name="Stenlid J."/>
            <person name="Eastwood D."/>
            <person name="Grigoriev I.V."/>
            <person name="Berka R.M."/>
            <person name="Blanchette R.A."/>
            <person name="Kersten P."/>
            <person name="Martinez A.T."/>
            <person name="Vicuna R."/>
            <person name="Cullen D."/>
        </authorList>
    </citation>
    <scope>NUCLEOTIDE SEQUENCE [LARGE SCALE GENOMIC DNA]</scope>
    <source>
        <strain evidence="3 4">B</strain>
    </source>
</reference>
<gene>
    <name evidence="3" type="ORF">CERSUDRAFT_90111</name>
</gene>
<dbReference type="InterPro" id="IPR013097">
    <property type="entry name" value="Dabb"/>
</dbReference>
<organism evidence="3 4">
    <name type="scientific">Ceriporiopsis subvermispora (strain B)</name>
    <name type="common">White-rot fungus</name>
    <name type="synonym">Gelatoporia subvermispora</name>
    <dbReference type="NCBI Taxonomy" id="914234"/>
    <lineage>
        <taxon>Eukaryota</taxon>
        <taxon>Fungi</taxon>
        <taxon>Dikarya</taxon>
        <taxon>Basidiomycota</taxon>
        <taxon>Agaricomycotina</taxon>
        <taxon>Agaricomycetes</taxon>
        <taxon>Polyporales</taxon>
        <taxon>Gelatoporiaceae</taxon>
        <taxon>Gelatoporia</taxon>
    </lineage>
</organism>
<evidence type="ECO:0000313" key="4">
    <source>
        <dbReference type="Proteomes" id="UP000016930"/>
    </source>
</evidence>
<dbReference type="PROSITE" id="PS51502">
    <property type="entry name" value="S_R_A_B_BARREL"/>
    <property type="match status" value="1"/>
</dbReference>
<evidence type="ECO:0000313" key="3">
    <source>
        <dbReference type="EMBL" id="EMD41543.1"/>
    </source>
</evidence>
<protein>
    <recommendedName>
        <fullName evidence="2">Stress-response A/B barrel domain-containing protein</fullName>
    </recommendedName>
</protein>
<proteinExistence type="predicted"/>
<keyword evidence="4" id="KW-1185">Reference proteome</keyword>
<dbReference type="InterPro" id="IPR044662">
    <property type="entry name" value="HS1/DABB1-like"/>
</dbReference>
<dbReference type="HOGENOM" id="CLU_080664_4_3_1"/>
<dbReference type="STRING" id="914234.M2QWP9"/>
<comment type="subunit">
    <text evidence="1">Homodimer.</text>
</comment>
<dbReference type="PANTHER" id="PTHR33178:SF19">
    <property type="entry name" value="STRESS-RESPONSE A_B BARREL DOMAIN-CONTAINING PROTEIN"/>
    <property type="match status" value="1"/>
</dbReference>
<dbReference type="Gene3D" id="3.30.70.100">
    <property type="match status" value="1"/>
</dbReference>
<sequence length="104" mass="11671">MTVQHIVIAKFRNDESDEAKEQVFEKLSQLLGGIPAIKDFHVGPPILPGGARGFDFGMTLRFDDTEGFFEYVQHPNHEKIIAYLQPIVKESIAYPVDSPAQSKL</sequence>
<feature type="domain" description="Stress-response A/B barrel" evidence="2">
    <location>
        <begin position="3"/>
        <end position="96"/>
    </location>
</feature>
<dbReference type="AlphaFoldDB" id="M2QWP9"/>
<dbReference type="EMBL" id="KB445791">
    <property type="protein sequence ID" value="EMD41543.1"/>
    <property type="molecule type" value="Genomic_DNA"/>
</dbReference>
<dbReference type="SMART" id="SM00886">
    <property type="entry name" value="Dabb"/>
    <property type="match status" value="1"/>
</dbReference>
<dbReference type="Proteomes" id="UP000016930">
    <property type="component" value="Unassembled WGS sequence"/>
</dbReference>
<dbReference type="PANTHER" id="PTHR33178">
    <property type="match status" value="1"/>
</dbReference>
<evidence type="ECO:0000256" key="1">
    <source>
        <dbReference type="ARBA" id="ARBA00011738"/>
    </source>
</evidence>
<accession>M2QWP9</accession>
<dbReference type="Pfam" id="PF07876">
    <property type="entry name" value="Dabb"/>
    <property type="match status" value="1"/>
</dbReference>
<dbReference type="InterPro" id="IPR011008">
    <property type="entry name" value="Dimeric_a/b-barrel"/>
</dbReference>